<dbReference type="SUPFAM" id="SSF53335">
    <property type="entry name" value="S-adenosyl-L-methionine-dependent methyltransferases"/>
    <property type="match status" value="1"/>
</dbReference>
<dbReference type="GO" id="GO:0032259">
    <property type="term" value="P:methylation"/>
    <property type="evidence" value="ECO:0007669"/>
    <property type="project" value="UniProtKB-KW"/>
</dbReference>
<proteinExistence type="predicted"/>
<dbReference type="RefSeq" id="WP_270981353.1">
    <property type="nucleotide sequence ID" value="NZ_JANURU010000011.1"/>
</dbReference>
<dbReference type="InterPro" id="IPR029063">
    <property type="entry name" value="SAM-dependent_MTases_sf"/>
</dbReference>
<sequence>MQDSLSAYKEKYDDLNYGLSFADGHIVRFYERILKYKLGFRAGNMLDFGCGKGVHSAYFASKGYKCFGVDIVPSLKQAYEKLVGGGGCKIIQPNSSLAGLFEEKMNLIIANQSLYYLPKSVLAQNVAELYEMCEKGAIFFATMMSEKNYYFKHAGNEDSQGLREVVLKGRLNETSYIHFVKDAQDLKALFAPFKCLYLGEYDPINFYEFEGSAHHFIFVGVKE</sequence>
<name>A0ABT7I4Q0_9BACT</name>
<dbReference type="Pfam" id="PF13489">
    <property type="entry name" value="Methyltransf_23"/>
    <property type="match status" value="1"/>
</dbReference>
<gene>
    <name evidence="1" type="ORF">NYG95_06585</name>
</gene>
<evidence type="ECO:0000313" key="1">
    <source>
        <dbReference type="EMBL" id="MDL0147275.1"/>
    </source>
</evidence>
<protein>
    <submittedName>
        <fullName evidence="1">Methyltransferase domain-containing protein</fullName>
    </submittedName>
</protein>
<evidence type="ECO:0000313" key="2">
    <source>
        <dbReference type="Proteomes" id="UP001176223"/>
    </source>
</evidence>
<dbReference type="EMBL" id="JANURU010000011">
    <property type="protein sequence ID" value="MDL0147275.1"/>
    <property type="molecule type" value="Genomic_DNA"/>
</dbReference>
<keyword evidence="2" id="KW-1185">Reference proteome</keyword>
<reference evidence="1" key="2">
    <citation type="journal article" date="2023" name="Microorganisms">
        <title>Isolation and Genomic Characteristics of Cat-Borne Campylobacter felis sp. nov. and Sheep-Borne Campylobacter ovis sp. nov.</title>
        <authorList>
            <person name="Wang H."/>
            <person name="Li Y."/>
            <person name="Gu Y."/>
            <person name="Zhou G."/>
            <person name="Chen X."/>
            <person name="Zhang X."/>
            <person name="Shao Z."/>
            <person name="Zhang J."/>
            <person name="Zhang M."/>
        </authorList>
    </citation>
    <scope>NUCLEOTIDE SEQUENCE</scope>
    <source>
        <strain evidence="1">XJK33-1</strain>
    </source>
</reference>
<comment type="caution">
    <text evidence="1">The sequence shown here is derived from an EMBL/GenBank/DDBJ whole genome shotgun (WGS) entry which is preliminary data.</text>
</comment>
<dbReference type="Proteomes" id="UP001176223">
    <property type="component" value="Unassembled WGS sequence"/>
</dbReference>
<accession>A0ABT7I4Q0</accession>
<keyword evidence="1" id="KW-0489">Methyltransferase</keyword>
<dbReference type="GO" id="GO:0008168">
    <property type="term" value="F:methyltransferase activity"/>
    <property type="evidence" value="ECO:0007669"/>
    <property type="project" value="UniProtKB-KW"/>
</dbReference>
<keyword evidence="1" id="KW-0808">Transferase</keyword>
<organism evidence="1 2">
    <name type="scientific">Campylobacter felis</name>
    <dbReference type="NCBI Taxonomy" id="2974565"/>
    <lineage>
        <taxon>Bacteria</taxon>
        <taxon>Pseudomonadati</taxon>
        <taxon>Campylobacterota</taxon>
        <taxon>Epsilonproteobacteria</taxon>
        <taxon>Campylobacterales</taxon>
        <taxon>Campylobacteraceae</taxon>
        <taxon>Campylobacter</taxon>
    </lineage>
</organism>
<dbReference type="Gene3D" id="3.40.50.150">
    <property type="entry name" value="Vaccinia Virus protein VP39"/>
    <property type="match status" value="1"/>
</dbReference>
<reference evidence="1" key="1">
    <citation type="submission" date="2022-08" db="EMBL/GenBank/DDBJ databases">
        <authorList>
            <person name="Wang H."/>
        </authorList>
    </citation>
    <scope>NUCLEOTIDE SEQUENCE</scope>
    <source>
        <strain evidence="1">XJK33-1</strain>
    </source>
</reference>